<organism evidence="7 8">
    <name type="scientific">Lichenicoccus roseus</name>
    <dbReference type="NCBI Taxonomy" id="2683649"/>
    <lineage>
        <taxon>Bacteria</taxon>
        <taxon>Pseudomonadati</taxon>
        <taxon>Pseudomonadota</taxon>
        <taxon>Alphaproteobacteria</taxon>
        <taxon>Acetobacterales</taxon>
        <taxon>Acetobacteraceae</taxon>
        <taxon>Lichenicoccus</taxon>
    </lineage>
</organism>
<dbReference type="CDD" id="cd03216">
    <property type="entry name" value="ABC_Carb_Monos_I"/>
    <property type="match status" value="1"/>
</dbReference>
<dbReference type="InterPro" id="IPR027417">
    <property type="entry name" value="P-loop_NTPase"/>
</dbReference>
<keyword evidence="1" id="KW-0813">Transport</keyword>
<keyword evidence="3" id="KW-0677">Repeat</keyword>
<keyword evidence="5 7" id="KW-0067">ATP-binding</keyword>
<dbReference type="GO" id="GO:0005524">
    <property type="term" value="F:ATP binding"/>
    <property type="evidence" value="ECO:0007669"/>
    <property type="project" value="UniProtKB-KW"/>
</dbReference>
<dbReference type="AlphaFoldDB" id="A0A5R9JAV7"/>
<evidence type="ECO:0000259" key="6">
    <source>
        <dbReference type="PROSITE" id="PS50893"/>
    </source>
</evidence>
<evidence type="ECO:0000256" key="2">
    <source>
        <dbReference type="ARBA" id="ARBA00022597"/>
    </source>
</evidence>
<evidence type="ECO:0000256" key="4">
    <source>
        <dbReference type="ARBA" id="ARBA00022741"/>
    </source>
</evidence>
<evidence type="ECO:0000256" key="3">
    <source>
        <dbReference type="ARBA" id="ARBA00022737"/>
    </source>
</evidence>
<dbReference type="InterPro" id="IPR003593">
    <property type="entry name" value="AAA+_ATPase"/>
</dbReference>
<comment type="caution">
    <text evidence="7">The sequence shown here is derived from an EMBL/GenBank/DDBJ whole genome shotgun (WGS) entry which is preliminary data.</text>
</comment>
<dbReference type="CDD" id="cd03215">
    <property type="entry name" value="ABC_Carb_Monos_II"/>
    <property type="match status" value="1"/>
</dbReference>
<dbReference type="Proteomes" id="UP000305654">
    <property type="component" value="Unassembled WGS sequence"/>
</dbReference>
<accession>A0A5R9JAV7</accession>
<dbReference type="InterPro" id="IPR003439">
    <property type="entry name" value="ABC_transporter-like_ATP-bd"/>
</dbReference>
<dbReference type="OrthoDB" id="9805029at2"/>
<protein>
    <submittedName>
        <fullName evidence="7">Sugar ABC transporter ATP-binding protein</fullName>
    </submittedName>
</protein>
<name>A0A5R9JAV7_9PROT</name>
<dbReference type="RefSeq" id="WP_138324382.1">
    <property type="nucleotide sequence ID" value="NZ_VCDI01000001.1"/>
</dbReference>
<evidence type="ECO:0000256" key="1">
    <source>
        <dbReference type="ARBA" id="ARBA00022448"/>
    </source>
</evidence>
<keyword evidence="8" id="KW-1185">Reference proteome</keyword>
<gene>
    <name evidence="7" type="ORF">FE263_02655</name>
</gene>
<reference evidence="7 8" key="1">
    <citation type="submission" date="2019-05" db="EMBL/GenBank/DDBJ databases">
        <authorList>
            <person name="Pankratov T."/>
            <person name="Grouzdev D."/>
        </authorList>
    </citation>
    <scope>NUCLEOTIDE SEQUENCE [LARGE SCALE GENOMIC DNA]</scope>
    <source>
        <strain evidence="7 8">KEBCLARHB70R</strain>
    </source>
</reference>
<dbReference type="InterPro" id="IPR017871">
    <property type="entry name" value="ABC_transporter-like_CS"/>
</dbReference>
<dbReference type="EMBL" id="VCDI01000001">
    <property type="protein sequence ID" value="TLU74129.1"/>
    <property type="molecule type" value="Genomic_DNA"/>
</dbReference>
<dbReference type="PANTHER" id="PTHR43790:SF9">
    <property type="entry name" value="GALACTOFURANOSE TRANSPORTER ATP-BINDING PROTEIN YTFR"/>
    <property type="match status" value="1"/>
</dbReference>
<feature type="domain" description="ABC transporter" evidence="6">
    <location>
        <begin position="11"/>
        <end position="247"/>
    </location>
</feature>
<keyword evidence="4" id="KW-0547">Nucleotide-binding</keyword>
<evidence type="ECO:0000313" key="7">
    <source>
        <dbReference type="EMBL" id="TLU74129.1"/>
    </source>
</evidence>
<keyword evidence="2" id="KW-0762">Sugar transport</keyword>
<dbReference type="SMART" id="SM00382">
    <property type="entry name" value="AAA"/>
    <property type="match status" value="2"/>
</dbReference>
<dbReference type="SUPFAM" id="SSF52540">
    <property type="entry name" value="P-loop containing nucleoside triphosphate hydrolases"/>
    <property type="match status" value="2"/>
</dbReference>
<dbReference type="InterPro" id="IPR050107">
    <property type="entry name" value="ABC_carbohydrate_import_ATPase"/>
</dbReference>
<dbReference type="PROSITE" id="PS00211">
    <property type="entry name" value="ABC_TRANSPORTER_1"/>
    <property type="match status" value="1"/>
</dbReference>
<dbReference type="GO" id="GO:0016887">
    <property type="term" value="F:ATP hydrolysis activity"/>
    <property type="evidence" value="ECO:0007669"/>
    <property type="project" value="InterPro"/>
</dbReference>
<evidence type="ECO:0000256" key="5">
    <source>
        <dbReference type="ARBA" id="ARBA00022840"/>
    </source>
</evidence>
<dbReference type="PANTHER" id="PTHR43790">
    <property type="entry name" value="CARBOHYDRATE TRANSPORT ATP-BINDING PROTEIN MG119-RELATED"/>
    <property type="match status" value="1"/>
</dbReference>
<evidence type="ECO:0000313" key="8">
    <source>
        <dbReference type="Proteomes" id="UP000305654"/>
    </source>
</evidence>
<dbReference type="Pfam" id="PF00005">
    <property type="entry name" value="ABC_tran"/>
    <property type="match status" value="2"/>
</dbReference>
<dbReference type="Gene3D" id="3.40.50.300">
    <property type="entry name" value="P-loop containing nucleotide triphosphate hydrolases"/>
    <property type="match status" value="2"/>
</dbReference>
<proteinExistence type="predicted"/>
<dbReference type="PROSITE" id="PS50893">
    <property type="entry name" value="ABC_TRANSPORTER_2"/>
    <property type="match status" value="2"/>
</dbReference>
<feature type="domain" description="ABC transporter" evidence="6">
    <location>
        <begin position="258"/>
        <end position="501"/>
    </location>
</feature>
<sequence>MSAQAAAPVLLSFEGISKRFGGTLAVDDVSIDLRQGQILALLGENGAGKSTLIKTLAGIHTPDQGRILFRGEPYRHLGKSRGSQQQVAFIHQDLGLIDWMTAAENVALGVGYKRRLGLIDWGASRTQALAALRTMSADIDPDARIMHLSRTERSLVAIGRALAARAQVLVLDEPTASLPADEVERLLAVLRELAATGIGMIYVSHRLDEVFQVADDVAVLRDGRLVGCRRIADTSPSDLVTMIVGRPPEQVFARPGTAGTETCLTLDGLVAGDAGPISLTLRRGEIVGLVGLRGAGQDHIGRALFGCRPIEAGTATLAGRPYHPDTPAAAMRAGVGLVAGDRVGESLGMKLSVRENLFLNPGASGHSLLGLLSPARERDETVHAGARMSLRPNDPQRPVENLSGGNQQKVVLARWLGLATNLLVLEEPTAGVDVGAKAEIYALLQTALEGGLAILVVATDFEEVANICHRALVFSQGRVCAEIARADLSVASILQAASAGGPAPFPALPRDPHAAPQELSQ</sequence>